<proteinExistence type="predicted"/>
<dbReference type="GO" id="GO:0005829">
    <property type="term" value="C:cytosol"/>
    <property type="evidence" value="ECO:0007669"/>
    <property type="project" value="TreeGrafter"/>
</dbReference>
<organism evidence="3 4">
    <name type="scientific">Paraeggerthella hongkongensis</name>
    <dbReference type="NCBI Taxonomy" id="230658"/>
    <lineage>
        <taxon>Bacteria</taxon>
        <taxon>Bacillati</taxon>
        <taxon>Actinomycetota</taxon>
        <taxon>Coriobacteriia</taxon>
        <taxon>Eggerthellales</taxon>
        <taxon>Eggerthellaceae</taxon>
        <taxon>Paraeggerthella</taxon>
    </lineage>
</organism>
<evidence type="ECO:0000313" key="4">
    <source>
        <dbReference type="Proteomes" id="UP000278632"/>
    </source>
</evidence>
<evidence type="ECO:0000313" key="3">
    <source>
        <dbReference type="EMBL" id="RNL49051.1"/>
    </source>
</evidence>
<evidence type="ECO:0000259" key="2">
    <source>
        <dbReference type="PROSITE" id="PS50943"/>
    </source>
</evidence>
<dbReference type="InterPro" id="IPR050807">
    <property type="entry name" value="TransReg_Diox_bact_type"/>
</dbReference>
<dbReference type="Pfam" id="PF01381">
    <property type="entry name" value="HTH_3"/>
    <property type="match status" value="1"/>
</dbReference>
<dbReference type="PROSITE" id="PS50943">
    <property type="entry name" value="HTH_CROC1"/>
    <property type="match status" value="1"/>
</dbReference>
<dbReference type="SMART" id="SM00530">
    <property type="entry name" value="HTH_XRE"/>
    <property type="match status" value="1"/>
</dbReference>
<dbReference type="EMBL" id="QICD01000001">
    <property type="protein sequence ID" value="RNL49051.1"/>
    <property type="molecule type" value="Genomic_DNA"/>
</dbReference>
<dbReference type="SUPFAM" id="SSF47413">
    <property type="entry name" value="lambda repressor-like DNA-binding domains"/>
    <property type="match status" value="1"/>
</dbReference>
<reference evidence="4" key="1">
    <citation type="submission" date="2018-05" db="EMBL/GenBank/DDBJ databases">
        <title>Genome Sequencing of selected type strains of the family Eggerthellaceae.</title>
        <authorList>
            <person name="Danylec N."/>
            <person name="Stoll D.A."/>
            <person name="Doetsch A."/>
            <person name="Huch M."/>
        </authorList>
    </citation>
    <scope>NUCLEOTIDE SEQUENCE [LARGE SCALE GENOMIC DNA]</scope>
    <source>
        <strain evidence="4">DSM 16106</strain>
    </source>
</reference>
<keyword evidence="1" id="KW-0238">DNA-binding</keyword>
<protein>
    <submittedName>
        <fullName evidence="3">XRE family transcriptional regulator</fullName>
    </submittedName>
</protein>
<gene>
    <name evidence="3" type="ORF">DMP08_00940</name>
</gene>
<dbReference type="OrthoDB" id="3177924at2"/>
<dbReference type="RefSeq" id="WP_123191128.1">
    <property type="nucleotide sequence ID" value="NZ_QICD01000001.1"/>
</dbReference>
<dbReference type="PANTHER" id="PTHR46797">
    <property type="entry name" value="HTH-TYPE TRANSCRIPTIONAL REGULATOR"/>
    <property type="match status" value="1"/>
</dbReference>
<dbReference type="PANTHER" id="PTHR46797:SF1">
    <property type="entry name" value="METHYLPHOSPHONATE SYNTHASE"/>
    <property type="match status" value="1"/>
</dbReference>
<dbReference type="InterPro" id="IPR010982">
    <property type="entry name" value="Lambda_DNA-bd_dom_sf"/>
</dbReference>
<evidence type="ECO:0000256" key="1">
    <source>
        <dbReference type="ARBA" id="ARBA00023125"/>
    </source>
</evidence>
<dbReference type="InterPro" id="IPR001387">
    <property type="entry name" value="Cro/C1-type_HTH"/>
</dbReference>
<dbReference type="CDD" id="cd00093">
    <property type="entry name" value="HTH_XRE"/>
    <property type="match status" value="1"/>
</dbReference>
<dbReference type="GO" id="GO:0003677">
    <property type="term" value="F:DNA binding"/>
    <property type="evidence" value="ECO:0007669"/>
    <property type="project" value="UniProtKB-KW"/>
</dbReference>
<dbReference type="GO" id="GO:0003700">
    <property type="term" value="F:DNA-binding transcription factor activity"/>
    <property type="evidence" value="ECO:0007669"/>
    <property type="project" value="TreeGrafter"/>
</dbReference>
<feature type="domain" description="HTH cro/C1-type" evidence="2">
    <location>
        <begin position="28"/>
        <end position="82"/>
    </location>
</feature>
<keyword evidence="4" id="KW-1185">Reference proteome</keyword>
<dbReference type="Proteomes" id="UP000278632">
    <property type="component" value="Unassembled WGS sequence"/>
</dbReference>
<name>A0A3N0BLL3_9ACTN</name>
<accession>A0A3N0BLL3</accession>
<dbReference type="AlphaFoldDB" id="A0A3N0BLL3"/>
<dbReference type="Gene3D" id="1.10.260.40">
    <property type="entry name" value="lambda repressor-like DNA-binding domains"/>
    <property type="match status" value="1"/>
</dbReference>
<comment type="caution">
    <text evidence="3">The sequence shown here is derived from an EMBL/GenBank/DDBJ whole genome shotgun (WGS) entry which is preliminary data.</text>
</comment>
<sequence>MSRLEKHEHLRSKDPLACCHACELGENVRSLRKAQRLSQDRLAQMIGTKHPRISDIEYGLADLRISEIDQIARALDVRPSELLDLEAHHPRDFPLPPDGHAPL</sequence>